<dbReference type="AlphaFoldDB" id="A0A2N5E3D1"/>
<evidence type="ECO:0000256" key="1">
    <source>
        <dbReference type="ARBA" id="ARBA00022679"/>
    </source>
</evidence>
<keyword evidence="5" id="KW-1185">Reference proteome</keyword>
<dbReference type="PROSITE" id="PS51186">
    <property type="entry name" value="GNAT"/>
    <property type="match status" value="1"/>
</dbReference>
<gene>
    <name evidence="4" type="ORF">CYR32_11105</name>
</gene>
<dbReference type="RefSeq" id="WP_101824463.1">
    <property type="nucleotide sequence ID" value="NZ_PJZH01000009.1"/>
</dbReference>
<protein>
    <submittedName>
        <fullName evidence="4">N-acetyltransferase</fullName>
    </submittedName>
</protein>
<dbReference type="Pfam" id="PF13673">
    <property type="entry name" value="Acetyltransf_10"/>
    <property type="match status" value="1"/>
</dbReference>
<dbReference type="InterPro" id="IPR016181">
    <property type="entry name" value="Acyl_CoA_acyltransferase"/>
</dbReference>
<dbReference type="Gene3D" id="3.40.630.30">
    <property type="match status" value="1"/>
</dbReference>
<evidence type="ECO:0000313" key="5">
    <source>
        <dbReference type="Proteomes" id="UP000234503"/>
    </source>
</evidence>
<evidence type="ECO:0000256" key="2">
    <source>
        <dbReference type="ARBA" id="ARBA00023315"/>
    </source>
</evidence>
<evidence type="ECO:0000313" key="4">
    <source>
        <dbReference type="EMBL" id="PLR35208.1"/>
    </source>
</evidence>
<keyword evidence="1 4" id="KW-0808">Transferase</keyword>
<name>A0A2N5E3D1_9GAMM</name>
<proteinExistence type="predicted"/>
<feature type="domain" description="N-acetyltransferase" evidence="3">
    <location>
        <begin position="1"/>
        <end position="141"/>
    </location>
</feature>
<accession>A0A2N5E3D1</accession>
<dbReference type="PANTHER" id="PTHR43800:SF1">
    <property type="entry name" value="PEPTIDYL-LYSINE N-ACETYLTRANSFERASE YJAB"/>
    <property type="match status" value="1"/>
</dbReference>
<comment type="caution">
    <text evidence="4">The sequence shown here is derived from an EMBL/GenBank/DDBJ whole genome shotgun (WGS) entry which is preliminary data.</text>
</comment>
<dbReference type="NCBIfam" id="NF007853">
    <property type="entry name" value="PRK10562.1"/>
    <property type="match status" value="1"/>
</dbReference>
<dbReference type="Proteomes" id="UP000234503">
    <property type="component" value="Unassembled WGS sequence"/>
</dbReference>
<dbReference type="SUPFAM" id="SSF55729">
    <property type="entry name" value="Acyl-CoA N-acyltransferases (Nat)"/>
    <property type="match status" value="1"/>
</dbReference>
<reference evidence="4 5" key="1">
    <citation type="submission" date="2017-12" db="EMBL/GenBank/DDBJ databases">
        <title>Characterization of six clinical isolates of Enterochimera gen. nov., a novel genus of the Yersiniaciae family and the three species Enterochimera arupensis sp. nov., Enterochimera coloradensis sp. nov, and Enterochimera californica sp. nov.</title>
        <authorList>
            <person name="Rossi A."/>
            <person name="Fisher M."/>
        </authorList>
    </citation>
    <scope>NUCLEOTIDE SEQUENCE [LARGE SCALE GENOMIC DNA]</scope>
    <source>
        <strain evidence="5">2016-Iso4</strain>
    </source>
</reference>
<dbReference type="InterPro" id="IPR000182">
    <property type="entry name" value="GNAT_dom"/>
</dbReference>
<dbReference type="PANTHER" id="PTHR43800">
    <property type="entry name" value="PEPTIDYL-LYSINE N-ACETYLTRANSFERASE YJAB"/>
    <property type="match status" value="1"/>
</dbReference>
<keyword evidence="2" id="KW-0012">Acyltransferase</keyword>
<organism evidence="4 5">
    <name type="scientific">Chimaeribacter coloradensis</name>
    <dbReference type="NCBI Taxonomy" id="2060068"/>
    <lineage>
        <taxon>Bacteria</taxon>
        <taxon>Pseudomonadati</taxon>
        <taxon>Pseudomonadota</taxon>
        <taxon>Gammaproteobacteria</taxon>
        <taxon>Enterobacterales</taxon>
        <taxon>Yersiniaceae</taxon>
        <taxon>Chimaeribacter</taxon>
    </lineage>
</organism>
<evidence type="ECO:0000259" key="3">
    <source>
        <dbReference type="PROSITE" id="PS51186"/>
    </source>
</evidence>
<sequence length="144" mass="16639">MIRAFRPADMEPLMALWLASTTAGHPFIEARYWHESAPLVREAYLPRADTWVDERDGALAGFISVMDSRFVGALFVAPQRFGTGVADGLMAWVQQRFPLLSLEVYMRNHRAVAFYRKWGFIPQRKLRHRDTHAMTLIMMWQAGN</sequence>
<dbReference type="OrthoDB" id="9789605at2"/>
<dbReference type="GO" id="GO:0016747">
    <property type="term" value="F:acyltransferase activity, transferring groups other than amino-acyl groups"/>
    <property type="evidence" value="ECO:0007669"/>
    <property type="project" value="InterPro"/>
</dbReference>
<dbReference type="EMBL" id="PJZH01000009">
    <property type="protein sequence ID" value="PLR35208.1"/>
    <property type="molecule type" value="Genomic_DNA"/>
</dbReference>